<reference evidence="1 2" key="1">
    <citation type="journal article" name="Front. Microbiol.">
        <title>Sugar Metabolism of the First Thermophilic Planctomycete Thermogutta terrifontis: Comparative Genomic and Transcriptomic Approaches.</title>
        <authorList>
            <person name="Elcheninov A.G."/>
            <person name="Menzel P."/>
            <person name="Gudbergsdottir S.R."/>
            <person name="Slesarev A.I."/>
            <person name="Kadnikov V.V."/>
            <person name="Krogh A."/>
            <person name="Bonch-Osmolovskaya E.A."/>
            <person name="Peng X."/>
            <person name="Kublanov I.V."/>
        </authorList>
    </citation>
    <scope>NUCLEOTIDE SEQUENCE [LARGE SCALE GENOMIC DNA]</scope>
    <source>
        <strain evidence="1 2">R1</strain>
    </source>
</reference>
<protein>
    <submittedName>
        <fullName evidence="1">Uncharacterized protein</fullName>
    </submittedName>
</protein>
<accession>A0A286RC99</accession>
<gene>
    <name evidence="1" type="ORF">THTE_0992</name>
</gene>
<name>A0A286RC99_9BACT</name>
<organism evidence="1 2">
    <name type="scientific">Thermogutta terrifontis</name>
    <dbReference type="NCBI Taxonomy" id="1331910"/>
    <lineage>
        <taxon>Bacteria</taxon>
        <taxon>Pseudomonadati</taxon>
        <taxon>Planctomycetota</taxon>
        <taxon>Planctomycetia</taxon>
        <taxon>Pirellulales</taxon>
        <taxon>Thermoguttaceae</taxon>
        <taxon>Thermogutta</taxon>
    </lineage>
</organism>
<dbReference type="Proteomes" id="UP000215086">
    <property type="component" value="Chromosome"/>
</dbReference>
<dbReference type="KEGG" id="ttf:THTE_0992"/>
<evidence type="ECO:0000313" key="1">
    <source>
        <dbReference type="EMBL" id="ASV73594.1"/>
    </source>
</evidence>
<evidence type="ECO:0000313" key="2">
    <source>
        <dbReference type="Proteomes" id="UP000215086"/>
    </source>
</evidence>
<dbReference type="EMBL" id="CP018477">
    <property type="protein sequence ID" value="ASV73594.1"/>
    <property type="molecule type" value="Genomic_DNA"/>
</dbReference>
<proteinExistence type="predicted"/>
<keyword evidence="2" id="KW-1185">Reference proteome</keyword>
<dbReference type="AlphaFoldDB" id="A0A286RC99"/>
<sequence length="72" mass="7928">MITHEAGQPGSWTDTHGWSKFFGATGVEFAAGAWAAKAAKAKRLTQAKEAAVRFLRENYRMIVNDAGDRIFL</sequence>